<organism evidence="1">
    <name type="scientific">uncultured marine phage</name>
    <dbReference type="NCBI Taxonomy" id="707152"/>
    <lineage>
        <taxon>Viruses</taxon>
        <taxon>environmental samples</taxon>
    </lineage>
</organism>
<protein>
    <submittedName>
        <fullName evidence="1">Uncharacterized protein</fullName>
    </submittedName>
</protein>
<proteinExistence type="predicted"/>
<evidence type="ECO:0000313" key="1">
    <source>
        <dbReference type="EMBL" id="CAG7580928.1"/>
    </source>
</evidence>
<gene>
    <name evidence="1" type="ORF">SLAVMIC_00604</name>
</gene>
<reference evidence="1" key="1">
    <citation type="submission" date="2021-06" db="EMBL/GenBank/DDBJ databases">
        <authorList>
            <person name="Gannon L."/>
            <person name="Redgwell R T."/>
            <person name="Michniewski S."/>
            <person name="Harrison D C."/>
            <person name="Millard A."/>
        </authorList>
    </citation>
    <scope>NUCLEOTIDE SEQUENCE</scope>
</reference>
<name>A0A8D9C974_9VIRU</name>
<accession>A0A8D9C974</accession>
<dbReference type="EMBL" id="OU342829">
    <property type="protein sequence ID" value="CAG7580928.1"/>
    <property type="molecule type" value="Genomic_DNA"/>
</dbReference>
<sequence>MVHSKIFMPPSIYGEIKCIVCEYCGIEIRFGAKNDDDFGEFHLMTHQEDSECKRKFREKRINKLLNKDEC</sequence>